<name>A0ABD0U1C7_DENTH</name>
<evidence type="ECO:0000256" key="1">
    <source>
        <dbReference type="SAM" id="MobiDB-lite"/>
    </source>
</evidence>
<protein>
    <submittedName>
        <fullName evidence="2">Uncharacterized protein</fullName>
    </submittedName>
</protein>
<organism evidence="2 3">
    <name type="scientific">Dendrobium thyrsiflorum</name>
    <name type="common">Pinecone-like raceme dendrobium</name>
    <name type="synonym">Orchid</name>
    <dbReference type="NCBI Taxonomy" id="117978"/>
    <lineage>
        <taxon>Eukaryota</taxon>
        <taxon>Viridiplantae</taxon>
        <taxon>Streptophyta</taxon>
        <taxon>Embryophyta</taxon>
        <taxon>Tracheophyta</taxon>
        <taxon>Spermatophyta</taxon>
        <taxon>Magnoliopsida</taxon>
        <taxon>Liliopsida</taxon>
        <taxon>Asparagales</taxon>
        <taxon>Orchidaceae</taxon>
        <taxon>Epidendroideae</taxon>
        <taxon>Malaxideae</taxon>
        <taxon>Dendrobiinae</taxon>
        <taxon>Dendrobium</taxon>
    </lineage>
</organism>
<comment type="caution">
    <text evidence="2">The sequence shown here is derived from an EMBL/GenBank/DDBJ whole genome shotgun (WGS) entry which is preliminary data.</text>
</comment>
<dbReference type="Proteomes" id="UP001552299">
    <property type="component" value="Unassembled WGS sequence"/>
</dbReference>
<keyword evidence="3" id="KW-1185">Reference proteome</keyword>
<proteinExistence type="predicted"/>
<reference evidence="2 3" key="1">
    <citation type="journal article" date="2024" name="Plant Biotechnol. J.">
        <title>Dendrobium thyrsiflorum genome and its molecular insights into genes involved in important horticultural traits.</title>
        <authorList>
            <person name="Chen B."/>
            <person name="Wang J.Y."/>
            <person name="Zheng P.J."/>
            <person name="Li K.L."/>
            <person name="Liang Y.M."/>
            <person name="Chen X.F."/>
            <person name="Zhang C."/>
            <person name="Zhao X."/>
            <person name="He X."/>
            <person name="Zhang G.Q."/>
            <person name="Liu Z.J."/>
            <person name="Xu Q."/>
        </authorList>
    </citation>
    <scope>NUCLEOTIDE SEQUENCE [LARGE SCALE GENOMIC DNA]</scope>
    <source>
        <strain evidence="2">GZMU011</strain>
    </source>
</reference>
<evidence type="ECO:0000313" key="2">
    <source>
        <dbReference type="EMBL" id="KAL0905638.1"/>
    </source>
</evidence>
<dbReference type="AlphaFoldDB" id="A0ABD0U1C7"/>
<accession>A0ABD0U1C7</accession>
<feature type="region of interest" description="Disordered" evidence="1">
    <location>
        <begin position="123"/>
        <end position="142"/>
    </location>
</feature>
<evidence type="ECO:0000313" key="3">
    <source>
        <dbReference type="Proteomes" id="UP001552299"/>
    </source>
</evidence>
<sequence length="142" mass="15991">MSPDQGSEALLEGSSHNSDYQTISKLDDLIVESSGSTRRIQRAQEHRIPASLSQKIIHRIVHDQEIQHRSSIRTTPHLPPIYKPCHFRKSINRALILHEKGPKFEGSRERSETALAPLLLLGHRRSSAEPPPEGSTFCRTTT</sequence>
<dbReference type="EMBL" id="JANQDX010000018">
    <property type="protein sequence ID" value="KAL0905638.1"/>
    <property type="molecule type" value="Genomic_DNA"/>
</dbReference>
<gene>
    <name evidence="2" type="ORF">M5K25_024073</name>
</gene>